<evidence type="ECO:0000256" key="4">
    <source>
        <dbReference type="ARBA" id="ARBA00022723"/>
    </source>
</evidence>
<feature type="domain" description="Disintegrin" evidence="15">
    <location>
        <begin position="395"/>
        <end position="481"/>
    </location>
</feature>
<keyword evidence="11" id="KW-0245">EGF-like domain</keyword>
<organism evidence="17 18">
    <name type="scientific">Microcaecilia unicolor</name>
    <dbReference type="NCBI Taxonomy" id="1415580"/>
    <lineage>
        <taxon>Eukaryota</taxon>
        <taxon>Metazoa</taxon>
        <taxon>Chordata</taxon>
        <taxon>Craniata</taxon>
        <taxon>Vertebrata</taxon>
        <taxon>Euteleostomi</taxon>
        <taxon>Amphibia</taxon>
        <taxon>Gymnophiona</taxon>
        <taxon>Siphonopidae</taxon>
        <taxon>Microcaecilia</taxon>
    </lineage>
</organism>
<reference evidence="18" key="1">
    <citation type="submission" date="2025-08" db="UniProtKB">
        <authorList>
            <consortium name="RefSeq"/>
        </authorList>
    </citation>
    <scope>IDENTIFICATION</scope>
</reference>
<feature type="domain" description="EGF-like" evidence="14">
    <location>
        <begin position="611"/>
        <end position="643"/>
    </location>
</feature>
<evidence type="ECO:0000256" key="10">
    <source>
        <dbReference type="PROSITE-ProRule" id="PRU00068"/>
    </source>
</evidence>
<comment type="subcellular location">
    <subcellularLocation>
        <location evidence="2">Membrane</location>
        <topology evidence="2">Single-pass type I membrane protein</topology>
    </subcellularLocation>
</comment>
<feature type="domain" description="Peptidase M12B" evidence="16">
    <location>
        <begin position="191"/>
        <end position="387"/>
    </location>
</feature>
<dbReference type="PROSITE" id="PS50215">
    <property type="entry name" value="ADAM_MEPRO"/>
    <property type="match status" value="1"/>
</dbReference>
<evidence type="ECO:0000259" key="15">
    <source>
        <dbReference type="PROSITE" id="PS50214"/>
    </source>
</evidence>
<feature type="chain" id="PRO_5027828179" evidence="13">
    <location>
        <begin position="16"/>
        <end position="648"/>
    </location>
</feature>
<dbReference type="GeneID" id="115469314"/>
<feature type="disulfide bond" evidence="10">
    <location>
        <begin position="453"/>
        <end position="473"/>
    </location>
</feature>
<dbReference type="Proteomes" id="UP000515156">
    <property type="component" value="Chromosome 4"/>
</dbReference>
<dbReference type="PROSITE" id="PS01186">
    <property type="entry name" value="EGF_2"/>
    <property type="match status" value="1"/>
</dbReference>
<protein>
    <submittedName>
        <fullName evidence="18">Disintegrin and metalloproteinase domain-containing protein 28-like</fullName>
    </submittedName>
</protein>
<dbReference type="Gene3D" id="4.10.70.10">
    <property type="entry name" value="Disintegrin domain"/>
    <property type="match status" value="1"/>
</dbReference>
<name>A0A6P7XXK3_9AMPH</name>
<dbReference type="GO" id="GO:0046872">
    <property type="term" value="F:metal ion binding"/>
    <property type="evidence" value="ECO:0007669"/>
    <property type="project" value="UniProtKB-KW"/>
</dbReference>
<dbReference type="InterPro" id="IPR000742">
    <property type="entry name" value="EGF"/>
</dbReference>
<dbReference type="InterPro" id="IPR002870">
    <property type="entry name" value="Peptidase_M12B_N"/>
</dbReference>
<dbReference type="GO" id="GO:0006508">
    <property type="term" value="P:proteolysis"/>
    <property type="evidence" value="ECO:0007669"/>
    <property type="project" value="InterPro"/>
</dbReference>
<keyword evidence="5" id="KW-0378">Hydrolase</keyword>
<dbReference type="FunFam" id="3.40.390.10:FF:000002">
    <property type="entry name" value="Disintegrin and metalloproteinase domain-containing protein 22"/>
    <property type="match status" value="1"/>
</dbReference>
<dbReference type="GO" id="GO:0004222">
    <property type="term" value="F:metalloendopeptidase activity"/>
    <property type="evidence" value="ECO:0007669"/>
    <property type="project" value="InterPro"/>
</dbReference>
<feature type="active site" evidence="12">
    <location>
        <position position="328"/>
    </location>
</feature>
<dbReference type="InterPro" id="IPR001590">
    <property type="entry name" value="Peptidase_M12B"/>
</dbReference>
<gene>
    <name evidence="18" type="primary">LOC115469314</name>
</gene>
<dbReference type="Pfam" id="PF00200">
    <property type="entry name" value="Disintegrin"/>
    <property type="match status" value="1"/>
</dbReference>
<evidence type="ECO:0000256" key="9">
    <source>
        <dbReference type="ARBA" id="ARBA00023157"/>
    </source>
</evidence>
<dbReference type="Gene3D" id="3.40.390.10">
    <property type="entry name" value="Collagenase (Catalytic Domain)"/>
    <property type="match status" value="1"/>
</dbReference>
<dbReference type="PANTHER" id="PTHR11905">
    <property type="entry name" value="ADAM A DISINTEGRIN AND METALLOPROTEASE DOMAIN"/>
    <property type="match status" value="1"/>
</dbReference>
<dbReference type="SMART" id="SM00050">
    <property type="entry name" value="DISIN"/>
    <property type="match status" value="1"/>
</dbReference>
<dbReference type="PROSITE" id="PS50214">
    <property type="entry name" value="DISINTEGRIN_2"/>
    <property type="match status" value="1"/>
</dbReference>
<evidence type="ECO:0000256" key="5">
    <source>
        <dbReference type="ARBA" id="ARBA00022801"/>
    </source>
</evidence>
<dbReference type="InParanoid" id="A0A6P7XXK3"/>
<dbReference type="InterPro" id="IPR024079">
    <property type="entry name" value="MetalloPept_cat_dom_sf"/>
</dbReference>
<dbReference type="Pfam" id="PF08516">
    <property type="entry name" value="ADAM_CR"/>
    <property type="match status" value="1"/>
</dbReference>
<dbReference type="InterPro" id="IPR006586">
    <property type="entry name" value="ADAM_Cys-rich"/>
</dbReference>
<keyword evidence="6 12" id="KW-0862">Zinc</keyword>
<evidence type="ECO:0000256" key="13">
    <source>
        <dbReference type="SAM" id="SignalP"/>
    </source>
</evidence>
<feature type="binding site" evidence="12">
    <location>
        <position position="331"/>
    </location>
    <ligand>
        <name>Zn(2+)</name>
        <dbReference type="ChEBI" id="CHEBI:29105"/>
        <note>catalytic</note>
    </ligand>
</feature>
<feature type="disulfide bond" evidence="11">
    <location>
        <begin position="615"/>
        <end position="625"/>
    </location>
</feature>
<proteinExistence type="predicted"/>
<evidence type="ECO:0000256" key="2">
    <source>
        <dbReference type="ARBA" id="ARBA00004479"/>
    </source>
</evidence>
<keyword evidence="17" id="KW-1185">Reference proteome</keyword>
<dbReference type="PRINTS" id="PR00289">
    <property type="entry name" value="DISINTEGRIN"/>
</dbReference>
<dbReference type="RefSeq" id="XP_030057681.1">
    <property type="nucleotide sequence ID" value="XM_030201821.1"/>
</dbReference>
<feature type="binding site" evidence="12">
    <location>
        <position position="327"/>
    </location>
    <ligand>
        <name>Zn(2+)</name>
        <dbReference type="ChEBI" id="CHEBI:29105"/>
        <note>catalytic</note>
    </ligand>
</feature>
<dbReference type="SMART" id="SM00608">
    <property type="entry name" value="ACR"/>
    <property type="match status" value="1"/>
</dbReference>
<feature type="binding site" evidence="12">
    <location>
        <position position="337"/>
    </location>
    <ligand>
        <name>Zn(2+)</name>
        <dbReference type="ChEBI" id="CHEBI:29105"/>
        <note>catalytic</note>
    </ligand>
</feature>
<dbReference type="OrthoDB" id="5951731at2759"/>
<accession>A0A6P7XXK3</accession>
<feature type="signal peptide" evidence="13">
    <location>
        <begin position="1"/>
        <end position="15"/>
    </location>
</feature>
<dbReference type="CDD" id="cd04269">
    <property type="entry name" value="ZnMc_adamalysin_II_like"/>
    <property type="match status" value="1"/>
</dbReference>
<evidence type="ECO:0000256" key="12">
    <source>
        <dbReference type="PROSITE-ProRule" id="PRU00276"/>
    </source>
</evidence>
<keyword evidence="7" id="KW-1133">Transmembrane helix</keyword>
<dbReference type="GO" id="GO:0005886">
    <property type="term" value="C:plasma membrane"/>
    <property type="evidence" value="ECO:0007669"/>
    <property type="project" value="TreeGrafter"/>
</dbReference>
<comment type="caution">
    <text evidence="11">Lacks conserved residue(s) required for the propagation of feature annotation.</text>
</comment>
<evidence type="ECO:0000313" key="17">
    <source>
        <dbReference type="Proteomes" id="UP000515156"/>
    </source>
</evidence>
<feature type="disulfide bond" evidence="12">
    <location>
        <begin position="342"/>
        <end position="366"/>
    </location>
</feature>
<keyword evidence="3" id="KW-0812">Transmembrane</keyword>
<evidence type="ECO:0000259" key="16">
    <source>
        <dbReference type="PROSITE" id="PS50215"/>
    </source>
</evidence>
<dbReference type="PANTHER" id="PTHR11905:SF32">
    <property type="entry name" value="DISINTEGRIN AND METALLOPROTEINASE DOMAIN-CONTAINING PROTEIN 28"/>
    <property type="match status" value="1"/>
</dbReference>
<evidence type="ECO:0000256" key="11">
    <source>
        <dbReference type="PROSITE-ProRule" id="PRU00076"/>
    </source>
</evidence>
<dbReference type="InterPro" id="IPR018358">
    <property type="entry name" value="Disintegrin_CS"/>
</dbReference>
<feature type="disulfide bond" evidence="12">
    <location>
        <begin position="302"/>
        <end position="382"/>
    </location>
</feature>
<evidence type="ECO:0000313" key="18">
    <source>
        <dbReference type="RefSeq" id="XP_030057681.1"/>
    </source>
</evidence>
<keyword evidence="9 11" id="KW-1015">Disulfide bond</keyword>
<dbReference type="InterPro" id="IPR001762">
    <property type="entry name" value="Disintegrin_dom"/>
</dbReference>
<evidence type="ECO:0000256" key="6">
    <source>
        <dbReference type="ARBA" id="ARBA00022833"/>
    </source>
</evidence>
<comment type="cofactor">
    <cofactor evidence="1">
        <name>Zn(2+)</name>
        <dbReference type="ChEBI" id="CHEBI:29105"/>
    </cofactor>
</comment>
<dbReference type="SUPFAM" id="SSF57552">
    <property type="entry name" value="Blood coagulation inhibitor (disintegrin)"/>
    <property type="match status" value="1"/>
</dbReference>
<evidence type="ECO:0000256" key="8">
    <source>
        <dbReference type="ARBA" id="ARBA00023136"/>
    </source>
</evidence>
<dbReference type="AlphaFoldDB" id="A0A6P7XXK3"/>
<dbReference type="InterPro" id="IPR036436">
    <property type="entry name" value="Disintegrin_dom_sf"/>
</dbReference>
<keyword evidence="4 12" id="KW-0479">Metal-binding</keyword>
<dbReference type="PROSITE" id="PS50026">
    <property type="entry name" value="EGF_3"/>
    <property type="match status" value="1"/>
</dbReference>
<feature type="disulfide bond" evidence="11">
    <location>
        <begin position="633"/>
        <end position="642"/>
    </location>
</feature>
<evidence type="ECO:0000259" key="14">
    <source>
        <dbReference type="PROSITE" id="PS50026"/>
    </source>
</evidence>
<keyword evidence="8" id="KW-0472">Membrane</keyword>
<dbReference type="SUPFAM" id="SSF55486">
    <property type="entry name" value="Metalloproteases ('zincins'), catalytic domain"/>
    <property type="match status" value="1"/>
</dbReference>
<evidence type="ECO:0000256" key="3">
    <source>
        <dbReference type="ARBA" id="ARBA00022692"/>
    </source>
</evidence>
<feature type="disulfide bond" evidence="12">
    <location>
        <begin position="344"/>
        <end position="349"/>
    </location>
</feature>
<dbReference type="PROSITE" id="PS00427">
    <property type="entry name" value="DISINTEGRIN_1"/>
    <property type="match status" value="1"/>
</dbReference>
<sequence length="648" mass="71954">MPELLLLLLPMLITAGQVNPTSLPMLKYDVVYPENIYTQYKRDVEAKYPDVVQYKLNIDGQERVIHLEKTNDLSNNFTETYYQEDGKQVTGSPPTLDHCYYQGYIKEEEDSSASISTCNGLSGFVKIRDQKYGIEPLQLTNDEEHVIYDYASLESDTSVCGVTNSAWNDEQVLEASLPSESYNNTGNPEKMYVELYIVADNSMFQKYGKDFNAVKHKIFESVNFMNMVYRRIHIFVSLIGFEVWTQEDLVTISPDISVTLSNFSIWRSEVLLKQKNHDHAQLLTNMNFDGPRVGLAFVGTMCSVDQSAAVIQDYSEDAIQVGSTMAHEMGHSFGMNHDKESCFCNGSICIMTPILSKTIAKEFSDCSLQDLNNFTSKDAFECTKNRPLPEDIKSTPLCGNGILELGEECDCGGPEECTNPCCDPKTCTLIGESKCAQGECCENCKLKSAGSVCRPSVEECDLTDVCDGQSAWCPADKFRQNGSPCKNNQSYCYMGKCPTMHDQCVAEWGEDAEVAKIHCFTLNTKGFQYGYCSKNATNFIPCTRKDMECGKLFCTGGNKLPKTGNAASIRSCKTSFHPSLKTGIVETGTKCGNEEVCSNSTCLGVSEAYSFDPDCSKKCKGNAVCNNEQECQCEEGWASPDCDKPLIP</sequence>
<dbReference type="InterPro" id="IPR034027">
    <property type="entry name" value="Reprolysin_adamalysin"/>
</dbReference>
<keyword evidence="13" id="KW-0732">Signal</keyword>
<evidence type="ECO:0000256" key="1">
    <source>
        <dbReference type="ARBA" id="ARBA00001947"/>
    </source>
</evidence>
<evidence type="ECO:0000256" key="7">
    <source>
        <dbReference type="ARBA" id="ARBA00022989"/>
    </source>
</evidence>
<dbReference type="KEGG" id="muo:115469314"/>
<dbReference type="Pfam" id="PF01562">
    <property type="entry name" value="Pep_M12B_propep"/>
    <property type="match status" value="1"/>
</dbReference>
<dbReference type="FunFam" id="4.10.70.10:FF:000001">
    <property type="entry name" value="Disintegrin and metalloproteinase domain-containing protein 22"/>
    <property type="match status" value="1"/>
</dbReference>
<dbReference type="Pfam" id="PF01421">
    <property type="entry name" value="Reprolysin"/>
    <property type="match status" value="1"/>
</dbReference>